<dbReference type="Proteomes" id="UP000051557">
    <property type="component" value="Unassembled WGS sequence"/>
</dbReference>
<name>A0A0R2X6M6_9BACT</name>
<comment type="caution">
    <text evidence="2">The sequence shown here is derived from an EMBL/GenBank/DDBJ whole genome shotgun (WGS) entry which is preliminary data.</text>
</comment>
<organism evidence="2 3">
    <name type="scientific">Verrucomicrobia subdivision 6 bacterium BACL9 MAG-120820-bin42</name>
    <dbReference type="NCBI Taxonomy" id="1655634"/>
    <lineage>
        <taxon>Bacteria</taxon>
        <taxon>Pseudomonadati</taxon>
        <taxon>Verrucomicrobiota</taxon>
        <taxon>Verrucomicrobiia</taxon>
        <taxon>Verrucomicrobiales</taxon>
        <taxon>Verrucomicrobia subdivision 6</taxon>
    </lineage>
</organism>
<evidence type="ECO:0000256" key="1">
    <source>
        <dbReference type="SAM" id="Phobius"/>
    </source>
</evidence>
<reference evidence="2 3" key="1">
    <citation type="submission" date="2015-10" db="EMBL/GenBank/DDBJ databases">
        <title>Metagenome-Assembled Genomes uncover a global brackish microbiome.</title>
        <authorList>
            <person name="Hugerth L.W."/>
            <person name="Larsson J."/>
            <person name="Alneberg J."/>
            <person name="Lindh M.V."/>
            <person name="Legrand C."/>
            <person name="Pinhassi J."/>
            <person name="Andersson A.F."/>
        </authorList>
    </citation>
    <scope>NUCLEOTIDE SEQUENCE [LARGE SCALE GENOMIC DNA]</scope>
    <source>
        <strain evidence="2">BACL9 MAG-120820-bin42</strain>
    </source>
</reference>
<accession>A0A0R2X6M6</accession>
<proteinExistence type="predicted"/>
<evidence type="ECO:0000313" key="2">
    <source>
        <dbReference type="EMBL" id="KRP31599.1"/>
    </source>
</evidence>
<dbReference type="EMBL" id="LIDM01000301">
    <property type="protein sequence ID" value="KRP31599.1"/>
    <property type="molecule type" value="Genomic_DNA"/>
</dbReference>
<keyword evidence="1" id="KW-0812">Transmembrane</keyword>
<evidence type="ECO:0000313" key="3">
    <source>
        <dbReference type="Proteomes" id="UP000051557"/>
    </source>
</evidence>
<dbReference type="AlphaFoldDB" id="A0A0R2X6M6"/>
<protein>
    <submittedName>
        <fullName evidence="2">Uncharacterized protein</fullName>
    </submittedName>
</protein>
<keyword evidence="1" id="KW-0472">Membrane</keyword>
<feature type="transmembrane region" description="Helical" evidence="1">
    <location>
        <begin position="59"/>
        <end position="79"/>
    </location>
</feature>
<feature type="transmembrane region" description="Helical" evidence="1">
    <location>
        <begin position="21"/>
        <end position="39"/>
    </location>
</feature>
<keyword evidence="1" id="KW-1133">Transmembrane helix</keyword>
<sequence>MDKRPGKNKNQFSSVKIFASLRCTLFTLSLFRVVTLRGVDFSRATNQSIDMIATLSPRQLFLLLLTCGMISTGALCVAAQPKAYVTAARTELRLQETNSPTWVAYAQPRENQACVFLDPDK</sequence>
<feature type="non-terminal residue" evidence="2">
    <location>
        <position position="121"/>
    </location>
</feature>
<gene>
    <name evidence="2" type="ORF">ABS32_06765</name>
</gene>